<keyword evidence="1" id="KW-1133">Transmembrane helix</keyword>
<keyword evidence="1" id="KW-0812">Transmembrane</keyword>
<evidence type="ECO:0000313" key="2">
    <source>
        <dbReference type="Proteomes" id="UP000887564"/>
    </source>
</evidence>
<reference evidence="3" key="1">
    <citation type="submission" date="2022-11" db="UniProtKB">
        <authorList>
            <consortium name="WormBaseParasite"/>
        </authorList>
    </citation>
    <scope>IDENTIFICATION</scope>
</reference>
<keyword evidence="1" id="KW-0472">Membrane</keyword>
<evidence type="ECO:0000256" key="1">
    <source>
        <dbReference type="SAM" id="Phobius"/>
    </source>
</evidence>
<dbReference type="WBParaSite" id="PEQ_0000094301-mRNA-1">
    <property type="protein sequence ID" value="PEQ_0000094301-mRNA-1"/>
    <property type="gene ID" value="PEQ_0000094301"/>
</dbReference>
<accession>A0A914R3V5</accession>
<sequence length="92" mass="10844">MLVVSIQPEWCSIRNVLVLTLIYTPIMFLHRIKKNDSFVHRLHLPFKLRLHPLREKAAVMAAKLPLSKTKMIRVPEGWRTIRVIWIGEFTSL</sequence>
<feature type="transmembrane region" description="Helical" evidence="1">
    <location>
        <begin position="12"/>
        <end position="32"/>
    </location>
</feature>
<dbReference type="Proteomes" id="UP000887564">
    <property type="component" value="Unplaced"/>
</dbReference>
<organism evidence="2 3">
    <name type="scientific">Parascaris equorum</name>
    <name type="common">Equine roundworm</name>
    <dbReference type="NCBI Taxonomy" id="6256"/>
    <lineage>
        <taxon>Eukaryota</taxon>
        <taxon>Metazoa</taxon>
        <taxon>Ecdysozoa</taxon>
        <taxon>Nematoda</taxon>
        <taxon>Chromadorea</taxon>
        <taxon>Rhabditida</taxon>
        <taxon>Spirurina</taxon>
        <taxon>Ascaridomorpha</taxon>
        <taxon>Ascaridoidea</taxon>
        <taxon>Ascarididae</taxon>
        <taxon>Parascaris</taxon>
    </lineage>
</organism>
<keyword evidence="2" id="KW-1185">Reference proteome</keyword>
<protein>
    <submittedName>
        <fullName evidence="3">Uncharacterized protein</fullName>
    </submittedName>
</protein>
<evidence type="ECO:0000313" key="3">
    <source>
        <dbReference type="WBParaSite" id="PEQ_0000094301-mRNA-1"/>
    </source>
</evidence>
<proteinExistence type="predicted"/>
<name>A0A914R3V5_PAREQ</name>
<dbReference type="AlphaFoldDB" id="A0A914R3V5"/>